<dbReference type="AlphaFoldDB" id="A0AAV1VK75"/>
<dbReference type="EMBL" id="CAKLBY020000374">
    <property type="protein sequence ID" value="CAK7946695.1"/>
    <property type="molecule type" value="Genomic_DNA"/>
</dbReference>
<feature type="signal peptide" evidence="1">
    <location>
        <begin position="1"/>
        <end position="18"/>
    </location>
</feature>
<name>A0AAV1VK75_9STRA</name>
<evidence type="ECO:0000313" key="3">
    <source>
        <dbReference type="EMBL" id="CAK7946695.1"/>
    </source>
</evidence>
<proteinExistence type="predicted"/>
<accession>A0AAV1VK75</accession>
<feature type="chain" id="PRO_5044714196" description="RxLR effector protein" evidence="1">
    <location>
        <begin position="19"/>
        <end position="306"/>
    </location>
</feature>
<sequence length="306" mass="34350">MKLIILDIVAITAFLAYAQKLSLVSAASAVPLPALTASSTPFVAPVERRLRPSVVPGNEAANGLADRVSQLFLGGASKAVGATFNGLARSHEKFRDVTVLRHYRVFDRQLAKKGEDHVILMTKFNLKEENSKWNAAGRMYLRRLMEMWKDKSLSEIVEILKLQDYGLQPKDSGNELNVLVELDRLVEKRKTKAQDKIEALEKQLNHPKPGDSQADLQAKIDAEKNIANESLMSELEPYYQGNELFQFLYASKNRNKDHLLTRLYEHWKAIGRTAVEVEQTLRAIDPSVSEKEVVRAIKAVGSVKGR</sequence>
<dbReference type="Proteomes" id="UP001162060">
    <property type="component" value="Unassembled WGS sequence"/>
</dbReference>
<gene>
    <name evidence="3" type="ORF">PM001_LOCUS31845</name>
    <name evidence="2" type="ORF">PM001_LOCUS6710</name>
</gene>
<comment type="caution">
    <text evidence="3">The sequence shown here is derived from an EMBL/GenBank/DDBJ whole genome shotgun (WGS) entry which is preliminary data.</text>
</comment>
<evidence type="ECO:0000313" key="4">
    <source>
        <dbReference type="Proteomes" id="UP001162060"/>
    </source>
</evidence>
<evidence type="ECO:0000256" key="1">
    <source>
        <dbReference type="SAM" id="SignalP"/>
    </source>
</evidence>
<protein>
    <recommendedName>
        <fullName evidence="5">RxLR effector protein</fullName>
    </recommendedName>
</protein>
<organism evidence="3 4">
    <name type="scientific">Peronospora matthiolae</name>
    <dbReference type="NCBI Taxonomy" id="2874970"/>
    <lineage>
        <taxon>Eukaryota</taxon>
        <taxon>Sar</taxon>
        <taxon>Stramenopiles</taxon>
        <taxon>Oomycota</taxon>
        <taxon>Peronosporomycetes</taxon>
        <taxon>Peronosporales</taxon>
        <taxon>Peronosporaceae</taxon>
        <taxon>Peronospora</taxon>
    </lineage>
</organism>
<keyword evidence="1" id="KW-0732">Signal</keyword>
<dbReference type="EMBL" id="CAKLBY020000052">
    <property type="protein sequence ID" value="CAK7920524.1"/>
    <property type="molecule type" value="Genomic_DNA"/>
</dbReference>
<evidence type="ECO:0008006" key="5">
    <source>
        <dbReference type="Google" id="ProtNLM"/>
    </source>
</evidence>
<reference evidence="3" key="1">
    <citation type="submission" date="2024-01" db="EMBL/GenBank/DDBJ databases">
        <authorList>
            <person name="Webb A."/>
        </authorList>
    </citation>
    <scope>NUCLEOTIDE SEQUENCE</scope>
    <source>
        <strain evidence="3">Pm1</strain>
    </source>
</reference>
<evidence type="ECO:0000313" key="2">
    <source>
        <dbReference type="EMBL" id="CAK7920524.1"/>
    </source>
</evidence>